<reference evidence="2" key="1">
    <citation type="submission" date="2020-10" db="EMBL/GenBank/DDBJ databases">
        <authorList>
            <person name="Gilroy R."/>
        </authorList>
    </citation>
    <scope>NUCLEOTIDE SEQUENCE</scope>
    <source>
        <strain evidence="2">CHK181-108</strain>
    </source>
</reference>
<evidence type="ECO:0008006" key="4">
    <source>
        <dbReference type="Google" id="ProtNLM"/>
    </source>
</evidence>
<evidence type="ECO:0000313" key="2">
    <source>
        <dbReference type="EMBL" id="HIT84504.1"/>
    </source>
</evidence>
<organism evidence="2 3">
    <name type="scientific">Candidatus Ornithomonoglobus intestinigallinarum</name>
    <dbReference type="NCBI Taxonomy" id="2840894"/>
    <lineage>
        <taxon>Bacteria</taxon>
        <taxon>Bacillati</taxon>
        <taxon>Bacillota</taxon>
        <taxon>Clostridia</taxon>
        <taxon>Candidatus Ornithomonoglobus</taxon>
    </lineage>
</organism>
<sequence length="734" mass="79699">MNKKITSLILCAGLAFSAQLAPLAAPDTEYEIYKTDFSDFAGGASQFDNWSFNGDALPWFTGSKFEEDSAASVTAGNDIGQGGFMQLVSTPADYNDGEYSGAKFKPDMPLDTGVYRLEFKAKTAANSAARMLIRARDAENKVSDNLFMLGSDGCVKDVAQSNANVGIGINGLALKLNSGVWQTVELIINADNGEVMCFVDGHGAYRTNLGGIDGVSEILFAANNDSIAIDDFLLSAVESDENYIEADQSGFVYKTNFSEFIDYRSNGADPGAQTFLNWKFENAAWRGHAYGAKTDRGVSFKIADTDGVTYSKLTNGYVQLPETLTTGTYTIEFYEMYNDAASIFKIQLGDDPPLTDVFQINGDGGIGLPKGSALKCASGEWNKVELVVNLDNDTVTAFVNERCAGQTSYSRNLSRVWYNVNPGTYHGDVYIDDLAVYKDNADYADVTPEGYIFYDNFSSFTDYESDGSDAAKNFGSWKMGNAAWRGGVYGAKTDKGISLKMADALTITSPNQWNDAEYVLDEPKTGGRYILELEEMYHGDITAPFTIQLKDTENDTNTSFTFGGDGKIIGGINLENGLVPEQWNKIELHFDLDAKTADIYVNGIIAKSLKDIEISQLNSVLLNTKTTDNAPESRGDVYIDNFGMKPYTEKAPLTLTKTETGALLEFASDTGCTAVAAAYDENGVLLGVKTEYGTSGAVELARPEGVYCYKAFMWSAFGGEGGMTPLCESVTLYE</sequence>
<dbReference type="AlphaFoldDB" id="A0A9D1H3F6"/>
<evidence type="ECO:0000313" key="3">
    <source>
        <dbReference type="Proteomes" id="UP000824165"/>
    </source>
</evidence>
<reference evidence="2" key="2">
    <citation type="journal article" date="2021" name="PeerJ">
        <title>Extensive microbial diversity within the chicken gut microbiome revealed by metagenomics and culture.</title>
        <authorList>
            <person name="Gilroy R."/>
            <person name="Ravi A."/>
            <person name="Getino M."/>
            <person name="Pursley I."/>
            <person name="Horton D.L."/>
            <person name="Alikhan N.F."/>
            <person name="Baker D."/>
            <person name="Gharbi K."/>
            <person name="Hall N."/>
            <person name="Watson M."/>
            <person name="Adriaenssens E.M."/>
            <person name="Foster-Nyarko E."/>
            <person name="Jarju S."/>
            <person name="Secka A."/>
            <person name="Antonio M."/>
            <person name="Oren A."/>
            <person name="Chaudhuri R.R."/>
            <person name="La Ragione R."/>
            <person name="Hildebrand F."/>
            <person name="Pallen M.J."/>
        </authorList>
    </citation>
    <scope>NUCLEOTIDE SEQUENCE</scope>
    <source>
        <strain evidence="2">CHK181-108</strain>
    </source>
</reference>
<accession>A0A9D1H3F6</accession>
<comment type="caution">
    <text evidence="2">The sequence shown here is derived from an EMBL/GenBank/DDBJ whole genome shotgun (WGS) entry which is preliminary data.</text>
</comment>
<dbReference type="Proteomes" id="UP000824165">
    <property type="component" value="Unassembled WGS sequence"/>
</dbReference>
<name>A0A9D1H3F6_9FIRM</name>
<feature type="chain" id="PRO_5039568153" description="3-keto-disaccharide hydrolase domain-containing protein" evidence="1">
    <location>
        <begin position="21"/>
        <end position="734"/>
    </location>
</feature>
<dbReference type="EMBL" id="DVLU01000009">
    <property type="protein sequence ID" value="HIT84504.1"/>
    <property type="molecule type" value="Genomic_DNA"/>
</dbReference>
<gene>
    <name evidence="2" type="ORF">IAA60_01230</name>
</gene>
<feature type="signal peptide" evidence="1">
    <location>
        <begin position="1"/>
        <end position="20"/>
    </location>
</feature>
<evidence type="ECO:0000256" key="1">
    <source>
        <dbReference type="SAM" id="SignalP"/>
    </source>
</evidence>
<keyword evidence="1" id="KW-0732">Signal</keyword>
<proteinExistence type="predicted"/>
<protein>
    <recommendedName>
        <fullName evidence="4">3-keto-disaccharide hydrolase domain-containing protein</fullName>
    </recommendedName>
</protein>